<name>A0A518D254_9BACT</name>
<organism evidence="2 3">
    <name type="scientific">Rohdeia mirabilis</name>
    <dbReference type="NCBI Taxonomy" id="2528008"/>
    <lineage>
        <taxon>Bacteria</taxon>
        <taxon>Pseudomonadati</taxon>
        <taxon>Planctomycetota</taxon>
        <taxon>Planctomycetia</taxon>
        <taxon>Planctomycetia incertae sedis</taxon>
        <taxon>Rohdeia</taxon>
    </lineage>
</organism>
<sequence precursor="true">MNQVQTVRLAAACAALLVGSSCASVSFDRTTQTSGTFRSSGLSLTILSFDLPRRAIDTAYENASDAQQPNTVPTSEWIFPNLGPLDWLLDIIGIRYAVVEGTWGFDDEGSFTTEGDAE</sequence>
<evidence type="ECO:0000313" key="3">
    <source>
        <dbReference type="Proteomes" id="UP000319342"/>
    </source>
</evidence>
<dbReference type="Proteomes" id="UP000319342">
    <property type="component" value="Chromosome"/>
</dbReference>
<keyword evidence="3" id="KW-1185">Reference proteome</keyword>
<dbReference type="RefSeq" id="WP_145189133.1">
    <property type="nucleotide sequence ID" value="NZ_CP036290.1"/>
</dbReference>
<reference evidence="2 3" key="1">
    <citation type="submission" date="2019-02" db="EMBL/GenBank/DDBJ databases">
        <title>Deep-cultivation of Planctomycetes and their phenomic and genomic characterization uncovers novel biology.</title>
        <authorList>
            <person name="Wiegand S."/>
            <person name="Jogler M."/>
            <person name="Boedeker C."/>
            <person name="Pinto D."/>
            <person name="Vollmers J."/>
            <person name="Rivas-Marin E."/>
            <person name="Kohn T."/>
            <person name="Peeters S.H."/>
            <person name="Heuer A."/>
            <person name="Rast P."/>
            <person name="Oberbeckmann S."/>
            <person name="Bunk B."/>
            <person name="Jeske O."/>
            <person name="Meyerdierks A."/>
            <person name="Storesund J.E."/>
            <person name="Kallscheuer N."/>
            <person name="Luecker S."/>
            <person name="Lage O.M."/>
            <person name="Pohl T."/>
            <person name="Merkel B.J."/>
            <person name="Hornburger P."/>
            <person name="Mueller R.-W."/>
            <person name="Bruemmer F."/>
            <person name="Labrenz M."/>
            <person name="Spormann A.M."/>
            <person name="Op den Camp H."/>
            <person name="Overmann J."/>
            <person name="Amann R."/>
            <person name="Jetten M.S.M."/>
            <person name="Mascher T."/>
            <person name="Medema M.H."/>
            <person name="Devos D.P."/>
            <person name="Kaster A.-K."/>
            <person name="Ovreas L."/>
            <person name="Rohde M."/>
            <person name="Galperin M.Y."/>
            <person name="Jogler C."/>
        </authorList>
    </citation>
    <scope>NUCLEOTIDE SEQUENCE [LARGE SCALE GENOMIC DNA]</scope>
    <source>
        <strain evidence="2 3">Pla163</strain>
    </source>
</reference>
<accession>A0A518D254</accession>
<feature type="signal peptide" evidence="1">
    <location>
        <begin position="1"/>
        <end position="23"/>
    </location>
</feature>
<dbReference type="OrthoDB" id="9967819at2"/>
<feature type="chain" id="PRO_5021794911" evidence="1">
    <location>
        <begin position="24"/>
        <end position="118"/>
    </location>
</feature>
<dbReference type="AlphaFoldDB" id="A0A518D254"/>
<dbReference type="EMBL" id="CP036290">
    <property type="protein sequence ID" value="QDU85561.1"/>
    <property type="molecule type" value="Genomic_DNA"/>
</dbReference>
<keyword evidence="1" id="KW-0732">Signal</keyword>
<evidence type="ECO:0000256" key="1">
    <source>
        <dbReference type="SAM" id="SignalP"/>
    </source>
</evidence>
<gene>
    <name evidence="2" type="ORF">Pla163_26930</name>
</gene>
<evidence type="ECO:0000313" key="2">
    <source>
        <dbReference type="EMBL" id="QDU85561.1"/>
    </source>
</evidence>
<protein>
    <submittedName>
        <fullName evidence="2">Uncharacterized protein</fullName>
    </submittedName>
</protein>
<proteinExistence type="predicted"/>